<dbReference type="Gene3D" id="3.20.20.80">
    <property type="entry name" value="Glycosidases"/>
    <property type="match status" value="1"/>
</dbReference>
<evidence type="ECO:0000313" key="5">
    <source>
        <dbReference type="EMBL" id="KIY98398.1"/>
    </source>
</evidence>
<dbReference type="GO" id="GO:0005975">
    <property type="term" value="P:carbohydrate metabolic process"/>
    <property type="evidence" value="ECO:0007669"/>
    <property type="project" value="InterPro"/>
</dbReference>
<reference evidence="5 6" key="1">
    <citation type="journal article" date="2013" name="BMC Genomics">
        <title>Reconstruction of the lipid metabolism for the microalga Monoraphidium neglectum from its genome sequence reveals characteristics suitable for biofuel production.</title>
        <authorList>
            <person name="Bogen C."/>
            <person name="Al-Dilaimi A."/>
            <person name="Albersmeier A."/>
            <person name="Wichmann J."/>
            <person name="Grundmann M."/>
            <person name="Rupp O."/>
            <person name="Lauersen K.J."/>
            <person name="Blifernez-Klassen O."/>
            <person name="Kalinowski J."/>
            <person name="Goesmann A."/>
            <person name="Mussgnug J.H."/>
            <person name="Kruse O."/>
        </authorList>
    </citation>
    <scope>NUCLEOTIDE SEQUENCE [LARGE SCALE GENOMIC DNA]</scope>
    <source>
        <strain evidence="5 6">SAG 48.87</strain>
    </source>
</reference>
<dbReference type="InterPro" id="IPR001360">
    <property type="entry name" value="Glyco_hydro_1"/>
</dbReference>
<dbReference type="SUPFAM" id="SSF51445">
    <property type="entry name" value="(Trans)glycosidases"/>
    <property type="match status" value="1"/>
</dbReference>
<evidence type="ECO:0000256" key="4">
    <source>
        <dbReference type="SAM" id="MobiDB-lite"/>
    </source>
</evidence>
<feature type="compositionally biased region" description="Acidic residues" evidence="4">
    <location>
        <begin position="233"/>
        <end position="244"/>
    </location>
</feature>
<dbReference type="OrthoDB" id="65569at2759"/>
<name>A0A0D2KS42_9CHLO</name>
<dbReference type="InterPro" id="IPR017853">
    <property type="entry name" value="GH"/>
</dbReference>
<accession>A0A0D2KS42</accession>
<feature type="region of interest" description="Disordered" evidence="4">
    <location>
        <begin position="206"/>
        <end position="327"/>
    </location>
</feature>
<dbReference type="PROSITE" id="PS00653">
    <property type="entry name" value="GLYCOSYL_HYDROL_F1_2"/>
    <property type="match status" value="1"/>
</dbReference>
<sequence length="776" mass="81448">MGVSSGADTDVQNFHDRSDAAVKGGDSAAIRLSPGEAHTTRLPGSAAGAKAGVMQRKSSFSNIFSSLSKKKGSSSNLQGDPGNSPAPNERPSSEKHGLFRRVKSKSPGSSPKAEPGLPPQPPSDGSSPRALGPLARARAEALGIGSRRSPDGSVDGEVAISDDTSSSKDQDSGPITHAAPAHAPAAAAAAAAPVSALLTRARGAAQRGLATAVNGTEQSRARAAAAAAHSQGDGEEFAPDDYADGELRAEASAPGYQPKVSDITAPLMERLERAREAASRGLATAVGGGSESRARAGLQAPLQPGAPEADAAAPASDEGSDGGGAAAPLNEEAAATASTAFAAEAAAGPEAALSEVAGVGCDEDYTAEDYAEGELEREAIKAPGVLGVLARARSAAAKGLAVAINGRDADEDAAAAEAEAAAAEAAAAAAGAAAAAAREPAVRKFPRGFMWGTATSAYQIEGGYLDEGKGLSIWDAFAHAHGRVRGGGTGDVAACHYYRYKEDVALMKAMGVKYYRLSISWARVFPNGKGKVNERGVAFYDRLLTELVANKIMPIVTLYSWDLPLSLQMEEDGWLNPKIVDHFVKYAKTCFTRFGDKVRYWITFNDPWSAAVLGHDSGGQHAPARMVDPSREVYKVAHNMLLAHAKAYDTYQQLFKRKQRGKVGMALSGDWYEPKPAADPEEARRNQLAAERALEFTLGWFARPVYQGDYPAVMRDRVGNRLPRFNREQRELLRGSCDFFGVNHYSSHLCEQPSWWVLLITNTAAFGQLHRRGGGG</sequence>
<evidence type="ECO:0000256" key="2">
    <source>
        <dbReference type="ARBA" id="ARBA00022801"/>
    </source>
</evidence>
<dbReference type="Proteomes" id="UP000054498">
    <property type="component" value="Unassembled WGS sequence"/>
</dbReference>
<dbReference type="KEGG" id="mng:MNEG_9563"/>
<proteinExistence type="inferred from homology"/>
<feature type="compositionally biased region" description="Low complexity" evidence="4">
    <location>
        <begin position="128"/>
        <end position="143"/>
    </location>
</feature>
<keyword evidence="6" id="KW-1185">Reference proteome</keyword>
<dbReference type="AlphaFoldDB" id="A0A0D2KS42"/>
<evidence type="ECO:0000256" key="3">
    <source>
        <dbReference type="ARBA" id="ARBA00023295"/>
    </source>
</evidence>
<feature type="region of interest" description="Disordered" evidence="4">
    <location>
        <begin position="1"/>
        <end position="184"/>
    </location>
</feature>
<protein>
    <recommendedName>
        <fullName evidence="7">Beta-glucosidase</fullName>
    </recommendedName>
</protein>
<dbReference type="STRING" id="145388.A0A0D2KS42"/>
<gene>
    <name evidence="5" type="ORF">MNEG_9563</name>
</gene>
<dbReference type="Pfam" id="PF00232">
    <property type="entry name" value="Glyco_hydro_1"/>
    <property type="match status" value="1"/>
</dbReference>
<feature type="compositionally biased region" description="Polar residues" evidence="4">
    <location>
        <begin position="1"/>
        <end position="12"/>
    </location>
</feature>
<dbReference type="RefSeq" id="XP_013897418.1">
    <property type="nucleotide sequence ID" value="XM_014041964.1"/>
</dbReference>
<comment type="similarity">
    <text evidence="1">Belongs to the glycosyl hydrolase 1 family.</text>
</comment>
<organism evidence="5 6">
    <name type="scientific">Monoraphidium neglectum</name>
    <dbReference type="NCBI Taxonomy" id="145388"/>
    <lineage>
        <taxon>Eukaryota</taxon>
        <taxon>Viridiplantae</taxon>
        <taxon>Chlorophyta</taxon>
        <taxon>core chlorophytes</taxon>
        <taxon>Chlorophyceae</taxon>
        <taxon>CS clade</taxon>
        <taxon>Sphaeropleales</taxon>
        <taxon>Selenastraceae</taxon>
        <taxon>Monoraphidium</taxon>
    </lineage>
</organism>
<dbReference type="InterPro" id="IPR033132">
    <property type="entry name" value="GH_1_N_CS"/>
</dbReference>
<feature type="compositionally biased region" description="Low complexity" evidence="4">
    <location>
        <begin position="305"/>
        <end position="317"/>
    </location>
</feature>
<dbReference type="GeneID" id="25742438"/>
<dbReference type="EMBL" id="KK102198">
    <property type="protein sequence ID" value="KIY98398.1"/>
    <property type="molecule type" value="Genomic_DNA"/>
</dbReference>
<feature type="compositionally biased region" description="Low complexity" evidence="4">
    <location>
        <begin position="57"/>
        <end position="67"/>
    </location>
</feature>
<feature type="compositionally biased region" description="Basic and acidic residues" evidence="4">
    <location>
        <begin position="269"/>
        <end position="278"/>
    </location>
</feature>
<dbReference type="PANTHER" id="PTHR10353:SF36">
    <property type="entry name" value="LP05116P"/>
    <property type="match status" value="1"/>
</dbReference>
<evidence type="ECO:0000256" key="1">
    <source>
        <dbReference type="ARBA" id="ARBA00010838"/>
    </source>
</evidence>
<evidence type="ECO:0000313" key="6">
    <source>
        <dbReference type="Proteomes" id="UP000054498"/>
    </source>
</evidence>
<dbReference type="PANTHER" id="PTHR10353">
    <property type="entry name" value="GLYCOSYL HYDROLASE"/>
    <property type="match status" value="1"/>
</dbReference>
<keyword evidence="3" id="KW-0326">Glycosidase</keyword>
<evidence type="ECO:0008006" key="7">
    <source>
        <dbReference type="Google" id="ProtNLM"/>
    </source>
</evidence>
<keyword evidence="2" id="KW-0378">Hydrolase</keyword>
<dbReference type="GO" id="GO:0008422">
    <property type="term" value="F:beta-glucosidase activity"/>
    <property type="evidence" value="ECO:0007669"/>
    <property type="project" value="TreeGrafter"/>
</dbReference>